<dbReference type="EMBL" id="LAQI01000035">
    <property type="protein sequence ID" value="KKY25863.1"/>
    <property type="molecule type" value="Genomic_DNA"/>
</dbReference>
<dbReference type="InterPro" id="IPR019189">
    <property type="entry name" value="Ribosomal_mL41"/>
</dbReference>
<keyword evidence="4 7" id="KW-0689">Ribosomal protein</keyword>
<dbReference type="Pfam" id="PF09809">
    <property type="entry name" value="MRP-L27"/>
    <property type="match status" value="1"/>
</dbReference>
<organism evidence="7 8">
    <name type="scientific">Diplodia seriata</name>
    <dbReference type="NCBI Taxonomy" id="420778"/>
    <lineage>
        <taxon>Eukaryota</taxon>
        <taxon>Fungi</taxon>
        <taxon>Dikarya</taxon>
        <taxon>Ascomycota</taxon>
        <taxon>Pezizomycotina</taxon>
        <taxon>Dothideomycetes</taxon>
        <taxon>Dothideomycetes incertae sedis</taxon>
        <taxon>Botryosphaeriales</taxon>
        <taxon>Botryosphaeriaceae</taxon>
        <taxon>Diplodia</taxon>
    </lineage>
</organism>
<accession>A0A0G2GRB9</accession>
<name>A0A0G2GRB9_9PEZI</name>
<protein>
    <submittedName>
        <fullName evidence="7">Putative 50s ribosomal protein 27</fullName>
    </submittedName>
</protein>
<evidence type="ECO:0000256" key="1">
    <source>
        <dbReference type="ARBA" id="ARBA00004173"/>
    </source>
</evidence>
<gene>
    <name evidence="7" type="ORF">UCDDS831_g01956</name>
</gene>
<comment type="similarity">
    <text evidence="2">Belongs to the mitochondrion-specific ribosomal protein mL41 family.</text>
</comment>
<proteinExistence type="inferred from homology"/>
<dbReference type="GO" id="GO:0006412">
    <property type="term" value="P:translation"/>
    <property type="evidence" value="ECO:0007669"/>
    <property type="project" value="TreeGrafter"/>
</dbReference>
<dbReference type="GO" id="GO:0005762">
    <property type="term" value="C:mitochondrial large ribosomal subunit"/>
    <property type="evidence" value="ECO:0007669"/>
    <property type="project" value="InterPro"/>
</dbReference>
<sequence>MQPTQALQRSLKRMALTTKQTGKGYYKGTRTGSMGRHTKNGSYKIELSKVRTYIVPSLEGFELTPFVTKRVTLSTSRGIYPDKLGPLSGRLYLEKWKAENGQD</sequence>
<dbReference type="PANTHER" id="PTHR21338:SF0">
    <property type="entry name" value="LARGE RIBOSOMAL SUBUNIT PROTEIN ML41"/>
    <property type="match status" value="1"/>
</dbReference>
<evidence type="ECO:0000256" key="5">
    <source>
        <dbReference type="ARBA" id="ARBA00023128"/>
    </source>
</evidence>
<evidence type="ECO:0000256" key="2">
    <source>
        <dbReference type="ARBA" id="ARBA00010152"/>
    </source>
</evidence>
<keyword evidence="6" id="KW-0687">Ribonucleoprotein</keyword>
<evidence type="ECO:0000256" key="3">
    <source>
        <dbReference type="ARBA" id="ARBA00022946"/>
    </source>
</evidence>
<keyword evidence="5" id="KW-0496">Mitochondrion</keyword>
<comment type="caution">
    <text evidence="7">The sequence shown here is derived from an EMBL/GenBank/DDBJ whole genome shotgun (WGS) entry which is preliminary data.</text>
</comment>
<dbReference type="PANTHER" id="PTHR21338">
    <property type="entry name" value="MITOCHONDRIAL RIBOSOMAL PROTEIN L41"/>
    <property type="match status" value="1"/>
</dbReference>
<evidence type="ECO:0000313" key="8">
    <source>
        <dbReference type="Proteomes" id="UP000034182"/>
    </source>
</evidence>
<reference evidence="7 8" key="1">
    <citation type="submission" date="2015-03" db="EMBL/GenBank/DDBJ databases">
        <authorList>
            <person name="Morales-Cruz A."/>
            <person name="Amrine K.C."/>
            <person name="Cantu D."/>
        </authorList>
    </citation>
    <scope>NUCLEOTIDE SEQUENCE [LARGE SCALE GENOMIC DNA]</scope>
    <source>
        <strain evidence="7">DS831</strain>
    </source>
</reference>
<keyword evidence="3" id="KW-0809">Transit peptide</keyword>
<dbReference type="GO" id="GO:0003735">
    <property type="term" value="F:structural constituent of ribosome"/>
    <property type="evidence" value="ECO:0007669"/>
    <property type="project" value="InterPro"/>
</dbReference>
<evidence type="ECO:0000256" key="4">
    <source>
        <dbReference type="ARBA" id="ARBA00022980"/>
    </source>
</evidence>
<evidence type="ECO:0000256" key="6">
    <source>
        <dbReference type="ARBA" id="ARBA00023274"/>
    </source>
</evidence>
<reference evidence="7 8" key="2">
    <citation type="submission" date="2015-05" db="EMBL/GenBank/DDBJ databases">
        <title>Distinctive expansion of gene families associated with plant cell wall degradation and secondary metabolism in the genomes of grapevine trunk pathogens.</title>
        <authorList>
            <person name="Lawrence D.P."/>
            <person name="Travadon R."/>
            <person name="Rolshausen P.E."/>
            <person name="Baumgartner K."/>
        </authorList>
    </citation>
    <scope>NUCLEOTIDE SEQUENCE [LARGE SCALE GENOMIC DNA]</scope>
    <source>
        <strain evidence="7">DS831</strain>
    </source>
</reference>
<dbReference type="AlphaFoldDB" id="A0A0G2GRB9"/>
<dbReference type="Proteomes" id="UP000034182">
    <property type="component" value="Unassembled WGS sequence"/>
</dbReference>
<evidence type="ECO:0000313" key="7">
    <source>
        <dbReference type="EMBL" id="KKY25863.1"/>
    </source>
</evidence>
<comment type="subcellular location">
    <subcellularLocation>
        <location evidence="1">Mitochondrion</location>
    </subcellularLocation>
</comment>